<dbReference type="SUPFAM" id="SSF55205">
    <property type="entry name" value="EPT/RTPC-like"/>
    <property type="match status" value="2"/>
</dbReference>
<gene>
    <name evidence="5" type="primary">rtcA</name>
    <name evidence="9" type="ORF">C8N29_12012</name>
</gene>
<evidence type="ECO:0000256" key="5">
    <source>
        <dbReference type="HAMAP-Rule" id="MF_00200"/>
    </source>
</evidence>
<keyword evidence="2 5" id="KW-0436">Ligase</keyword>
<dbReference type="InterPro" id="IPR020719">
    <property type="entry name" value="RNA3'_term_phos_cycl-like_CS"/>
</dbReference>
<evidence type="ECO:0000256" key="1">
    <source>
        <dbReference type="ARBA" id="ARBA00009206"/>
    </source>
</evidence>
<feature type="domain" description="RNA 3'-terminal phosphate cyclase" evidence="7">
    <location>
        <begin position="8"/>
        <end position="323"/>
    </location>
</feature>
<dbReference type="GO" id="GO:0003963">
    <property type="term" value="F:RNA-3'-phosphate cyclase activity"/>
    <property type="evidence" value="ECO:0007669"/>
    <property type="project" value="UniProtKB-UniRule"/>
</dbReference>
<evidence type="ECO:0000313" key="9">
    <source>
        <dbReference type="EMBL" id="PTQ87208.1"/>
    </source>
</evidence>
<comment type="caution">
    <text evidence="9">The sequence shown here is derived from an EMBL/GenBank/DDBJ whole genome shotgun (WGS) entry which is preliminary data.</text>
</comment>
<dbReference type="InterPro" id="IPR023797">
    <property type="entry name" value="RNA3'_phos_cyclase_dom"/>
</dbReference>
<evidence type="ECO:0000256" key="2">
    <source>
        <dbReference type="ARBA" id="ARBA00022598"/>
    </source>
</evidence>
<comment type="function">
    <text evidence="5">Catalyzes the conversion of 3'-phosphate to a 2',3'-cyclic phosphodiester at the end of RNA. The mechanism of action of the enzyme occurs in 3 steps: (A) adenylation of the enzyme by ATP; (B) transfer of adenylate to an RNA-N3'P to produce RNA-N3'PP5'A; (C) and attack of the adjacent 2'-hydroxyl on the 3'-phosphorus in the diester linkage to produce the cyclic end product. The biological role of this enzyme is unknown but it is likely to function in some aspects of cellular RNA processing.</text>
</comment>
<keyword evidence="5" id="KW-0067">ATP-binding</keyword>
<evidence type="ECO:0000256" key="3">
    <source>
        <dbReference type="ARBA" id="ARBA00022741"/>
    </source>
</evidence>
<dbReference type="PANTHER" id="PTHR11096">
    <property type="entry name" value="RNA 3' TERMINAL PHOSPHATE CYCLASE"/>
    <property type="match status" value="1"/>
</dbReference>
<dbReference type="InterPro" id="IPR000228">
    <property type="entry name" value="RNA3'_term_phos_cyc"/>
</dbReference>
<dbReference type="Pfam" id="PF05189">
    <property type="entry name" value="RTC_insert"/>
    <property type="match status" value="1"/>
</dbReference>
<dbReference type="InterPro" id="IPR037136">
    <property type="entry name" value="RNA3'_phos_cyclase_dom_sf"/>
</dbReference>
<dbReference type="InterPro" id="IPR013791">
    <property type="entry name" value="RNA3'-term_phos_cycl_insert"/>
</dbReference>
<protein>
    <recommendedName>
        <fullName evidence="5 6">RNA 3'-terminal phosphate cyclase</fullName>
        <shortName evidence="5">RNA cyclase</shortName>
        <shortName evidence="5">RNA-3'-phosphate cyclase</shortName>
        <ecNumber evidence="5 6">6.5.1.4</ecNumber>
    </recommendedName>
</protein>
<keyword evidence="3 5" id="KW-0547">Nucleotide-binding</keyword>
<proteinExistence type="inferred from homology"/>
<dbReference type="Gene3D" id="3.65.10.20">
    <property type="entry name" value="RNA 3'-terminal phosphate cyclase domain"/>
    <property type="match status" value="1"/>
</dbReference>
<organism evidence="9 10">
    <name type="scientific">Agitococcus lubricus</name>
    <dbReference type="NCBI Taxonomy" id="1077255"/>
    <lineage>
        <taxon>Bacteria</taxon>
        <taxon>Pseudomonadati</taxon>
        <taxon>Pseudomonadota</taxon>
        <taxon>Gammaproteobacteria</taxon>
        <taxon>Moraxellales</taxon>
        <taxon>Moraxellaceae</taxon>
        <taxon>Agitococcus</taxon>
    </lineage>
</organism>
<dbReference type="PROSITE" id="PS01287">
    <property type="entry name" value="RTC"/>
    <property type="match status" value="1"/>
</dbReference>
<evidence type="ECO:0000313" key="10">
    <source>
        <dbReference type="Proteomes" id="UP000244223"/>
    </source>
</evidence>
<evidence type="ECO:0000256" key="6">
    <source>
        <dbReference type="NCBIfam" id="TIGR03399"/>
    </source>
</evidence>
<evidence type="ECO:0000259" key="7">
    <source>
        <dbReference type="Pfam" id="PF01137"/>
    </source>
</evidence>
<dbReference type="GO" id="GO:0005737">
    <property type="term" value="C:cytoplasm"/>
    <property type="evidence" value="ECO:0007669"/>
    <property type="project" value="UniProtKB-SubCell"/>
</dbReference>
<dbReference type="PANTHER" id="PTHR11096:SF0">
    <property type="entry name" value="RNA 3'-TERMINAL PHOSPHATE CYCLASE"/>
    <property type="match status" value="1"/>
</dbReference>
<dbReference type="Pfam" id="PF01137">
    <property type="entry name" value="RTC"/>
    <property type="match status" value="1"/>
</dbReference>
<comment type="subcellular location">
    <subcellularLocation>
        <location evidence="5">Cytoplasm</location>
    </subcellularLocation>
</comment>
<feature type="binding site" evidence="5">
    <location>
        <begin position="281"/>
        <end position="285"/>
    </location>
    <ligand>
        <name>ATP</name>
        <dbReference type="ChEBI" id="CHEBI:30616"/>
    </ligand>
</feature>
<comment type="catalytic activity">
    <reaction evidence="4 5">
        <text>a 3'-end 3'-phospho-ribonucleotide-RNA + ATP = a 3'-end 2',3'-cyclophospho-ribonucleotide-RNA + AMP + diphosphate</text>
        <dbReference type="Rhea" id="RHEA:23976"/>
        <dbReference type="Rhea" id="RHEA-COMP:10463"/>
        <dbReference type="Rhea" id="RHEA-COMP:10464"/>
        <dbReference type="ChEBI" id="CHEBI:30616"/>
        <dbReference type="ChEBI" id="CHEBI:33019"/>
        <dbReference type="ChEBI" id="CHEBI:83062"/>
        <dbReference type="ChEBI" id="CHEBI:83064"/>
        <dbReference type="ChEBI" id="CHEBI:456215"/>
        <dbReference type="EC" id="6.5.1.4"/>
    </reaction>
</comment>
<dbReference type="NCBIfam" id="NF003247">
    <property type="entry name" value="PRK04204.1-3"/>
    <property type="match status" value="1"/>
</dbReference>
<dbReference type="NCBIfam" id="TIGR03399">
    <property type="entry name" value="RNA_3prim_cycl"/>
    <property type="match status" value="1"/>
</dbReference>
<dbReference type="InterPro" id="IPR013792">
    <property type="entry name" value="RNA3'P_cycl/enolpyr_Trfase_a/b"/>
</dbReference>
<dbReference type="CDD" id="cd00874">
    <property type="entry name" value="RNA_Cyclase_Class_II"/>
    <property type="match status" value="1"/>
</dbReference>
<dbReference type="HAMAP" id="MF_00200">
    <property type="entry name" value="RTC"/>
    <property type="match status" value="1"/>
</dbReference>
<dbReference type="InterPro" id="IPR036553">
    <property type="entry name" value="RPTC_insert"/>
</dbReference>
<dbReference type="GO" id="GO:0006396">
    <property type="term" value="P:RNA processing"/>
    <property type="evidence" value="ECO:0007669"/>
    <property type="project" value="UniProtKB-UniRule"/>
</dbReference>
<dbReference type="Proteomes" id="UP000244223">
    <property type="component" value="Unassembled WGS sequence"/>
</dbReference>
<accession>A0A2T5ITL3</accession>
<dbReference type="GO" id="GO:0005524">
    <property type="term" value="F:ATP binding"/>
    <property type="evidence" value="ECO:0007669"/>
    <property type="project" value="UniProtKB-KW"/>
</dbReference>
<feature type="binding site" evidence="5">
    <location>
        <position position="100"/>
    </location>
    <ligand>
        <name>ATP</name>
        <dbReference type="ChEBI" id="CHEBI:30616"/>
    </ligand>
</feature>
<keyword evidence="5" id="KW-0963">Cytoplasm</keyword>
<dbReference type="NCBIfam" id="NF003246">
    <property type="entry name" value="PRK04204.1-2"/>
    <property type="match status" value="1"/>
</dbReference>
<comment type="similarity">
    <text evidence="1 5">Belongs to the RNA 3'-terminal cyclase family. Type 1 subfamily.</text>
</comment>
<evidence type="ECO:0000259" key="8">
    <source>
        <dbReference type="Pfam" id="PF05189"/>
    </source>
</evidence>
<dbReference type="PIRSF" id="PIRSF005378">
    <property type="entry name" value="RNA3'_term_phos_cycl_euk"/>
    <property type="match status" value="1"/>
</dbReference>
<dbReference type="OrthoDB" id="9789235at2"/>
<dbReference type="InterPro" id="IPR017770">
    <property type="entry name" value="RNA3'_term_phos_cyc_type_1"/>
</dbReference>
<dbReference type="SUPFAM" id="SSF52913">
    <property type="entry name" value="RNA 3'-terminal phosphate cyclase, RPTC, insert domain"/>
    <property type="match status" value="1"/>
</dbReference>
<feature type="active site" description="Tele-AMP-histidine intermediate" evidence="5">
    <location>
        <position position="306"/>
    </location>
</feature>
<keyword evidence="10" id="KW-1185">Reference proteome</keyword>
<evidence type="ECO:0000256" key="4">
    <source>
        <dbReference type="ARBA" id="ARBA00024481"/>
    </source>
</evidence>
<sequence length="336" mass="36147">MITIDGSYGEGGGQMLRSALALSMVTGQAFTMHSIRAKRSKKGLLRQHLTAVKAAQQICSAEVTGAELNSLQLTFIPQAIKHGNYKFEIGTAGSTTLVLQAILPALLFADDISTITITGGTHNQSAPPADFLQLAFLPQLAKMGAHIELTIRRHGFFPAGGGEINVTVHPCKQLKPLVLIERGQEQQRFAISVLSNLPSHIAERELASLQTTLGLTAEQCRIQTVRALGHGNVLLLACANEHVTNVFTGFGEYGVSAEKVATLLAKEAKHFLSSSAAVDEYLADQLLLPIALANGGSFTTHILSNHCLSNIHVIEQFLDCQFIIERFGTDLVKMSL</sequence>
<dbReference type="RefSeq" id="WP_107866849.1">
    <property type="nucleotide sequence ID" value="NZ_QAON01000020.1"/>
</dbReference>
<dbReference type="EMBL" id="QAON01000020">
    <property type="protein sequence ID" value="PTQ87208.1"/>
    <property type="molecule type" value="Genomic_DNA"/>
</dbReference>
<dbReference type="Gene3D" id="3.30.360.20">
    <property type="entry name" value="RNA 3'-terminal phosphate cyclase, insert domain"/>
    <property type="match status" value="1"/>
</dbReference>
<reference evidence="9 10" key="1">
    <citation type="submission" date="2018-04" db="EMBL/GenBank/DDBJ databases">
        <title>Genomic Encyclopedia of Archaeal and Bacterial Type Strains, Phase II (KMG-II): from individual species to whole genera.</title>
        <authorList>
            <person name="Goeker M."/>
        </authorList>
    </citation>
    <scope>NUCLEOTIDE SEQUENCE [LARGE SCALE GENOMIC DNA]</scope>
    <source>
        <strain evidence="9 10">DSM 5822</strain>
    </source>
</reference>
<dbReference type="EC" id="6.5.1.4" evidence="5 6"/>
<dbReference type="AlphaFoldDB" id="A0A2T5ITL3"/>
<name>A0A2T5ITL3_9GAMM</name>
<feature type="domain" description="RNA 3'-terminal phosphate cyclase insert" evidence="8">
    <location>
        <begin position="181"/>
        <end position="271"/>
    </location>
</feature>